<dbReference type="SUPFAM" id="SSF51445">
    <property type="entry name" value="(Trans)glycosidases"/>
    <property type="match status" value="1"/>
</dbReference>
<dbReference type="CDD" id="cd11333">
    <property type="entry name" value="AmyAc_SI_OligoGlu_DGase"/>
    <property type="match status" value="1"/>
</dbReference>
<accession>A0ABP9B7I1</accession>
<comment type="caution">
    <text evidence="3">The sequence shown here is derived from an EMBL/GenBank/DDBJ whole genome shotgun (WGS) entry which is preliminary data.</text>
</comment>
<dbReference type="Proteomes" id="UP001500187">
    <property type="component" value="Unassembled WGS sequence"/>
</dbReference>
<evidence type="ECO:0000259" key="2">
    <source>
        <dbReference type="SMART" id="SM00642"/>
    </source>
</evidence>
<evidence type="ECO:0000256" key="1">
    <source>
        <dbReference type="ARBA" id="ARBA00022801"/>
    </source>
</evidence>
<dbReference type="Gene3D" id="2.60.40.1180">
    <property type="entry name" value="Golgi alpha-mannosidase II"/>
    <property type="match status" value="1"/>
</dbReference>
<dbReference type="Pfam" id="PF00128">
    <property type="entry name" value="Alpha-amylase"/>
    <property type="match status" value="1"/>
</dbReference>
<dbReference type="SMART" id="SM00642">
    <property type="entry name" value="Aamy"/>
    <property type="match status" value="1"/>
</dbReference>
<dbReference type="PANTHER" id="PTHR10357">
    <property type="entry name" value="ALPHA-AMYLASE FAMILY MEMBER"/>
    <property type="match status" value="1"/>
</dbReference>
<name>A0ABP9B7I1_9MICC</name>
<feature type="domain" description="Glycosyl hydrolase family 13 catalytic" evidence="2">
    <location>
        <begin position="22"/>
        <end position="439"/>
    </location>
</feature>
<dbReference type="InterPro" id="IPR017853">
    <property type="entry name" value="GH"/>
</dbReference>
<dbReference type="InterPro" id="IPR045857">
    <property type="entry name" value="O16G_dom_2"/>
</dbReference>
<protein>
    <submittedName>
        <fullName evidence="3">Alpha-glucosidase</fullName>
    </submittedName>
</protein>
<gene>
    <name evidence="3" type="ORF">GCM10023352_05460</name>
</gene>
<dbReference type="PANTHER" id="PTHR10357:SF184">
    <property type="entry name" value="OLIGO-1,6-GLUCOSIDASE 1"/>
    <property type="match status" value="1"/>
</dbReference>
<proteinExistence type="predicted"/>
<dbReference type="InterPro" id="IPR013780">
    <property type="entry name" value="Glyco_hydro_b"/>
</dbReference>
<dbReference type="InterPro" id="IPR006047">
    <property type="entry name" value="GH13_cat_dom"/>
</dbReference>
<sequence>MTEQLDQSTAETQWWQEPVVYQIYPRSFNDSNGDGIGDLPGITEKIPYLAKLGVDVIWLSPIYKSPNDDNGYDISDYRDIMHEFGTMEDFDTLLETAHGAGIKIMMDLVVNHSSDEHEWFQQAKTSRDNKYRDYYIWKDAAGFTEDGSPIPPNNWVAAFSPSAWEWEPITEQFYLHLFSVKQPDLNWENPVLREEVYELMRFWLDKGVDGFRMDVINLISKDPAYPDDPAVAAGAKTDSLGMAANGPRVHEFLHEMHEQVLAHYPVITVGETPHVTTADGLLYTGFDRGELQTLFQFEHMGVDANPDAKLGKWNDTRFKLVDLKRILSKWQDDLSGKAWNALYWNNHDQPRAVSRFGNDAPEHRVRSAKMLGTVLHFMQGTPYIYQGEELGMTNVFFDDIKDYNDIEIHDSYAKLVSSGTVSHEDMLRYISASGRDNARTPVQWSAEKNAGFTAGEPWLKLNPRYTEINAEEALADEDSVFYHYQELIKLRHANPVMINGTYRLLDAEDEQVYAYLREGNGSSADQTLLVIANFTDQQIERSYVQPDGEQTLLTSNYTDDEGETLRPYEAKVYLYTQKEEN</sequence>
<dbReference type="RefSeq" id="WP_345444436.1">
    <property type="nucleotide sequence ID" value="NZ_BAABKP010000001.1"/>
</dbReference>
<evidence type="ECO:0000313" key="3">
    <source>
        <dbReference type="EMBL" id="GAA4790361.1"/>
    </source>
</evidence>
<dbReference type="EMBL" id="BAABKP010000001">
    <property type="protein sequence ID" value="GAA4790361.1"/>
    <property type="molecule type" value="Genomic_DNA"/>
</dbReference>
<dbReference type="NCBIfam" id="NF008183">
    <property type="entry name" value="PRK10933.1"/>
    <property type="match status" value="1"/>
</dbReference>
<dbReference type="Gene3D" id="3.90.400.10">
    <property type="entry name" value="Oligo-1,6-glucosidase, Domain 2"/>
    <property type="match status" value="1"/>
</dbReference>
<dbReference type="Gene3D" id="3.20.20.80">
    <property type="entry name" value="Glycosidases"/>
    <property type="match status" value="1"/>
</dbReference>
<keyword evidence="1" id="KW-0378">Hydrolase</keyword>
<reference evidence="4" key="1">
    <citation type="journal article" date="2019" name="Int. J. Syst. Evol. Microbiol.">
        <title>The Global Catalogue of Microorganisms (GCM) 10K type strain sequencing project: providing services to taxonomists for standard genome sequencing and annotation.</title>
        <authorList>
            <consortium name="The Broad Institute Genomics Platform"/>
            <consortium name="The Broad Institute Genome Sequencing Center for Infectious Disease"/>
            <person name="Wu L."/>
            <person name="Ma J."/>
        </authorList>
    </citation>
    <scope>NUCLEOTIDE SEQUENCE [LARGE SCALE GENOMIC DNA]</scope>
    <source>
        <strain evidence="4">JCM 18541</strain>
    </source>
</reference>
<keyword evidence="4" id="KW-1185">Reference proteome</keyword>
<evidence type="ECO:0000313" key="4">
    <source>
        <dbReference type="Proteomes" id="UP001500187"/>
    </source>
</evidence>
<dbReference type="SUPFAM" id="SSF51011">
    <property type="entry name" value="Glycosyl hydrolase domain"/>
    <property type="match status" value="1"/>
</dbReference>
<organism evidence="3 4">
    <name type="scientific">Rothia endophytica</name>
    <dbReference type="NCBI Taxonomy" id="1324766"/>
    <lineage>
        <taxon>Bacteria</taxon>
        <taxon>Bacillati</taxon>
        <taxon>Actinomycetota</taxon>
        <taxon>Actinomycetes</taxon>
        <taxon>Micrococcales</taxon>
        <taxon>Micrococcaceae</taxon>
        <taxon>Rothia</taxon>
    </lineage>
</organism>